<dbReference type="SUPFAM" id="SSF55920">
    <property type="entry name" value="Creatinase/aminopeptidase"/>
    <property type="match status" value="1"/>
</dbReference>
<gene>
    <name evidence="5" type="ORF">S12H4_15917</name>
</gene>
<reference evidence="5" key="1">
    <citation type="journal article" date="2014" name="Front. Microbiol.">
        <title>High frequency of phylogenetically diverse reductive dehalogenase-homologous genes in deep subseafloor sedimentary metagenomes.</title>
        <authorList>
            <person name="Kawai M."/>
            <person name="Futagami T."/>
            <person name="Toyoda A."/>
            <person name="Takaki Y."/>
            <person name="Nishi S."/>
            <person name="Hori S."/>
            <person name="Arai W."/>
            <person name="Tsubouchi T."/>
            <person name="Morono Y."/>
            <person name="Uchiyama I."/>
            <person name="Ito T."/>
            <person name="Fujiyama A."/>
            <person name="Inagaki F."/>
            <person name="Takami H."/>
        </authorList>
    </citation>
    <scope>NUCLEOTIDE SEQUENCE</scope>
    <source>
        <strain evidence="5">Expedition CK06-06</strain>
    </source>
</reference>
<dbReference type="Gene3D" id="3.40.350.10">
    <property type="entry name" value="Creatinase/prolidase N-terminal domain"/>
    <property type="match status" value="1"/>
</dbReference>
<evidence type="ECO:0000259" key="3">
    <source>
        <dbReference type="Pfam" id="PF00557"/>
    </source>
</evidence>
<comment type="caution">
    <text evidence="5">The sequence shown here is derived from an EMBL/GenBank/DDBJ whole genome shotgun (WGS) entry which is preliminary data.</text>
</comment>
<evidence type="ECO:0000259" key="4">
    <source>
        <dbReference type="Pfam" id="PF01321"/>
    </source>
</evidence>
<dbReference type="Gene3D" id="3.90.230.10">
    <property type="entry name" value="Creatinase/methionine aminopeptidase superfamily"/>
    <property type="match status" value="1"/>
</dbReference>
<dbReference type="GO" id="GO:0016787">
    <property type="term" value="F:hydrolase activity"/>
    <property type="evidence" value="ECO:0007669"/>
    <property type="project" value="UniProtKB-KW"/>
</dbReference>
<evidence type="ECO:0000256" key="2">
    <source>
        <dbReference type="ARBA" id="ARBA00022801"/>
    </source>
</evidence>
<keyword evidence="1" id="KW-0479">Metal-binding</keyword>
<dbReference type="InterPro" id="IPR036005">
    <property type="entry name" value="Creatinase/aminopeptidase-like"/>
</dbReference>
<evidence type="ECO:0000256" key="1">
    <source>
        <dbReference type="ARBA" id="ARBA00022723"/>
    </source>
</evidence>
<dbReference type="InterPro" id="IPR000587">
    <property type="entry name" value="Creatinase_N"/>
</dbReference>
<dbReference type="InterPro" id="IPR001714">
    <property type="entry name" value="Pept_M24_MAP"/>
</dbReference>
<proteinExistence type="predicted"/>
<dbReference type="Pfam" id="PF00557">
    <property type="entry name" value="Peptidase_M24"/>
    <property type="match status" value="1"/>
</dbReference>
<dbReference type="Pfam" id="PF01321">
    <property type="entry name" value="Creatinase_N"/>
    <property type="match status" value="1"/>
</dbReference>
<feature type="domain" description="Peptidase M24" evidence="3">
    <location>
        <begin position="96"/>
        <end position="296"/>
    </location>
</feature>
<organism evidence="5">
    <name type="scientific">marine sediment metagenome</name>
    <dbReference type="NCBI Taxonomy" id="412755"/>
    <lineage>
        <taxon>unclassified sequences</taxon>
        <taxon>metagenomes</taxon>
        <taxon>ecological metagenomes</taxon>
    </lineage>
</organism>
<dbReference type="EMBL" id="BARW01007679">
    <property type="protein sequence ID" value="GAI74842.1"/>
    <property type="molecule type" value="Genomic_DNA"/>
</dbReference>
<protein>
    <recommendedName>
        <fullName evidence="6">Peptidase M24 domain-containing protein</fullName>
    </recommendedName>
</protein>
<dbReference type="InterPro" id="IPR000994">
    <property type="entry name" value="Pept_M24"/>
</dbReference>
<dbReference type="GO" id="GO:0046872">
    <property type="term" value="F:metal ion binding"/>
    <property type="evidence" value="ECO:0007669"/>
    <property type="project" value="UniProtKB-KW"/>
</dbReference>
<evidence type="ECO:0000313" key="5">
    <source>
        <dbReference type="EMBL" id="GAI74842.1"/>
    </source>
</evidence>
<evidence type="ECO:0008006" key="6">
    <source>
        <dbReference type="Google" id="ProtNLM"/>
    </source>
</evidence>
<keyword evidence="2" id="KW-0378">Hydrolase</keyword>
<accession>X1R249</accession>
<dbReference type="PANTHER" id="PTHR46112:SF3">
    <property type="entry name" value="AMINOPEPTIDASE YPDF"/>
    <property type="match status" value="1"/>
</dbReference>
<feature type="domain" description="Creatinase N-terminal" evidence="4">
    <location>
        <begin position="2"/>
        <end position="87"/>
    </location>
</feature>
<name>X1R249_9ZZZZ</name>
<dbReference type="PANTHER" id="PTHR46112">
    <property type="entry name" value="AMINOPEPTIDASE"/>
    <property type="match status" value="1"/>
</dbReference>
<dbReference type="InterPro" id="IPR050659">
    <property type="entry name" value="Peptidase_M24B"/>
</dbReference>
<dbReference type="AlphaFoldDB" id="X1R249"/>
<dbReference type="PROSITE" id="PS00491">
    <property type="entry name" value="PROLINE_PEPTIDASE"/>
    <property type="match status" value="1"/>
</dbReference>
<dbReference type="PRINTS" id="PR00599">
    <property type="entry name" value="MAPEPTIDASE"/>
</dbReference>
<dbReference type="InterPro" id="IPR029149">
    <property type="entry name" value="Creatin/AminoP/Spt16_N"/>
</dbReference>
<dbReference type="InterPro" id="IPR001131">
    <property type="entry name" value="Peptidase_M24B_aminopep-P_CS"/>
</dbReference>
<feature type="non-terminal residue" evidence="5">
    <location>
        <position position="1"/>
    </location>
</feature>
<sequence>NAILATDFRYVEQAKGESPDFEIIQTKQELRDWLPGLVSDFGWHKLGFEANFISYDSSHKLSEAIETKQVNLELVPTTDIVEQLRSIKEPEELGFITKAVEIADAAFEQAKGIIRPGITEKEAAWEIEKILRQEGSEGIPFEIIVASGSNSALPHARPAEKIICSGEPVLIDMGARINGYCSDFSRTLFLGETDKSLQEIYNIVLKAQATAVERIESGMDASQADRLARSVVEQAGYGDAFGHGLGHGVGLAVHEFPTLGPSSSDSLADGMVFTIEPGIYLAGKGGVRIEDMVVLKNGKAKVLTKAKKDLLL</sequence>